<dbReference type="Proteomes" id="UP001500879">
    <property type="component" value="Unassembled WGS sequence"/>
</dbReference>
<dbReference type="PROSITE" id="PS51819">
    <property type="entry name" value="VOC"/>
    <property type="match status" value="1"/>
</dbReference>
<protein>
    <submittedName>
        <fullName evidence="2">VOC family protein</fullName>
    </submittedName>
</protein>
<evidence type="ECO:0000313" key="3">
    <source>
        <dbReference type="Proteomes" id="UP001500879"/>
    </source>
</evidence>
<dbReference type="Gene3D" id="3.10.180.10">
    <property type="entry name" value="2,3-Dihydroxybiphenyl 1,2-Dioxygenase, domain 1"/>
    <property type="match status" value="1"/>
</dbReference>
<gene>
    <name evidence="2" type="ORF">GCM10010357_15620</name>
</gene>
<feature type="domain" description="VOC" evidence="1">
    <location>
        <begin position="8"/>
        <end position="123"/>
    </location>
</feature>
<accession>A0ABN0YHD6</accession>
<keyword evidence="3" id="KW-1185">Reference proteome</keyword>
<dbReference type="PANTHER" id="PTHR36437">
    <property type="entry name" value="GLYOXALASE/BLEOMYCIN RESISTANCE PROTEIN/DIOXYGENASE"/>
    <property type="match status" value="1"/>
</dbReference>
<dbReference type="InterPro" id="IPR029068">
    <property type="entry name" value="Glyas_Bleomycin-R_OHBP_Dase"/>
</dbReference>
<organism evidence="2 3">
    <name type="scientific">Streptomyces luteireticuli</name>
    <dbReference type="NCBI Taxonomy" id="173858"/>
    <lineage>
        <taxon>Bacteria</taxon>
        <taxon>Bacillati</taxon>
        <taxon>Actinomycetota</taxon>
        <taxon>Actinomycetes</taxon>
        <taxon>Kitasatosporales</taxon>
        <taxon>Streptomycetaceae</taxon>
        <taxon>Streptomyces</taxon>
    </lineage>
</organism>
<dbReference type="Pfam" id="PF00903">
    <property type="entry name" value="Glyoxalase"/>
    <property type="match status" value="1"/>
</dbReference>
<dbReference type="SUPFAM" id="SSF54593">
    <property type="entry name" value="Glyoxalase/Bleomycin resistance protein/Dihydroxybiphenyl dioxygenase"/>
    <property type="match status" value="1"/>
</dbReference>
<proteinExistence type="predicted"/>
<evidence type="ECO:0000313" key="2">
    <source>
        <dbReference type="EMBL" id="GAA0395475.1"/>
    </source>
</evidence>
<name>A0ABN0YHD6_9ACTN</name>
<sequence>MEGMNITHASFVTLPVADQDRALAFYTDVLGFEVRADRQVGPARWLQVAPEGARTVFTLSGPGMGDFVPGSAQGIMLVTADVDADCAKLAAAGVEVNGPEDAPWGRMAGFRDPDGNGLMLLTEKEGF</sequence>
<comment type="caution">
    <text evidence="2">The sequence shown here is derived from an EMBL/GenBank/DDBJ whole genome shotgun (WGS) entry which is preliminary data.</text>
</comment>
<reference evidence="2 3" key="1">
    <citation type="journal article" date="2019" name="Int. J. Syst. Evol. Microbiol.">
        <title>The Global Catalogue of Microorganisms (GCM) 10K type strain sequencing project: providing services to taxonomists for standard genome sequencing and annotation.</title>
        <authorList>
            <consortium name="The Broad Institute Genomics Platform"/>
            <consortium name="The Broad Institute Genome Sequencing Center for Infectious Disease"/>
            <person name="Wu L."/>
            <person name="Ma J."/>
        </authorList>
    </citation>
    <scope>NUCLEOTIDE SEQUENCE [LARGE SCALE GENOMIC DNA]</scope>
    <source>
        <strain evidence="2 3">JCM 4788</strain>
    </source>
</reference>
<dbReference type="PANTHER" id="PTHR36437:SF2">
    <property type="entry name" value="GLYOXALASE_BLEOMYCIN RESISTANCE PROTEIN_DIOXYGENASE"/>
    <property type="match status" value="1"/>
</dbReference>
<dbReference type="InterPro" id="IPR004360">
    <property type="entry name" value="Glyas_Fos-R_dOase_dom"/>
</dbReference>
<dbReference type="EMBL" id="BAAABX010000015">
    <property type="protein sequence ID" value="GAA0395475.1"/>
    <property type="molecule type" value="Genomic_DNA"/>
</dbReference>
<evidence type="ECO:0000259" key="1">
    <source>
        <dbReference type="PROSITE" id="PS51819"/>
    </source>
</evidence>
<dbReference type="InterPro" id="IPR037523">
    <property type="entry name" value="VOC_core"/>
</dbReference>